<evidence type="ECO:0000313" key="2">
    <source>
        <dbReference type="Proteomes" id="UP001215280"/>
    </source>
</evidence>
<gene>
    <name evidence="1" type="ORF">DFH07DRAFT_966928</name>
</gene>
<reference evidence="1" key="1">
    <citation type="submission" date="2023-03" db="EMBL/GenBank/DDBJ databases">
        <title>Massive genome expansion in bonnet fungi (Mycena s.s.) driven by repeated elements and novel gene families across ecological guilds.</title>
        <authorList>
            <consortium name="Lawrence Berkeley National Laboratory"/>
            <person name="Harder C.B."/>
            <person name="Miyauchi S."/>
            <person name="Viragh M."/>
            <person name="Kuo A."/>
            <person name="Thoen E."/>
            <person name="Andreopoulos B."/>
            <person name="Lu D."/>
            <person name="Skrede I."/>
            <person name="Drula E."/>
            <person name="Henrissat B."/>
            <person name="Morin E."/>
            <person name="Kohler A."/>
            <person name="Barry K."/>
            <person name="LaButti K."/>
            <person name="Morin E."/>
            <person name="Salamov A."/>
            <person name="Lipzen A."/>
            <person name="Mereny Z."/>
            <person name="Hegedus B."/>
            <person name="Baldrian P."/>
            <person name="Stursova M."/>
            <person name="Weitz H."/>
            <person name="Taylor A."/>
            <person name="Grigoriev I.V."/>
            <person name="Nagy L.G."/>
            <person name="Martin F."/>
            <person name="Kauserud H."/>
        </authorList>
    </citation>
    <scope>NUCLEOTIDE SEQUENCE</scope>
    <source>
        <strain evidence="1">CBHHK188m</strain>
    </source>
</reference>
<keyword evidence="2" id="KW-1185">Reference proteome</keyword>
<comment type="caution">
    <text evidence="1">The sequence shown here is derived from an EMBL/GenBank/DDBJ whole genome shotgun (WGS) entry which is preliminary data.</text>
</comment>
<evidence type="ECO:0000313" key="1">
    <source>
        <dbReference type="EMBL" id="KAJ7736206.1"/>
    </source>
</evidence>
<dbReference type="AlphaFoldDB" id="A0AAD7I6J5"/>
<sequence length="319" mass="35569">MDHPEIPKGAWAGIRRFPHTAAFKIYAEPSLDLPTDALSSEYPIVPVRHKSDAHVSLHSTLSGPSRTFTLEIPDLSLVWQASSIVQFQLSVTDRSLTSILAKIAHFHFHLHRQKSVKGLVVESEAVSLRLYRLKEGTQGVLRTAWPKKNLFKKNVAHIDMADAATFYGIEILNRTAWDLYVHLFVFNPFDYSVNALQMPQVGSSSAPLKAHQSITVGYGSGDRPLSFAPEGTVDNTAFFKCIVCTENIDLYHMLQSSPFKMPASPASDSGPTTQHDRPRMGINQQAAKPDKVFWDTASAAVIMSSSYYTGIKRMMRMEF</sequence>
<dbReference type="Proteomes" id="UP001215280">
    <property type="component" value="Unassembled WGS sequence"/>
</dbReference>
<proteinExistence type="predicted"/>
<name>A0AAD7I6J5_9AGAR</name>
<accession>A0AAD7I6J5</accession>
<organism evidence="1 2">
    <name type="scientific">Mycena maculata</name>
    <dbReference type="NCBI Taxonomy" id="230809"/>
    <lineage>
        <taxon>Eukaryota</taxon>
        <taxon>Fungi</taxon>
        <taxon>Dikarya</taxon>
        <taxon>Basidiomycota</taxon>
        <taxon>Agaricomycotina</taxon>
        <taxon>Agaricomycetes</taxon>
        <taxon>Agaricomycetidae</taxon>
        <taxon>Agaricales</taxon>
        <taxon>Marasmiineae</taxon>
        <taxon>Mycenaceae</taxon>
        <taxon>Mycena</taxon>
    </lineage>
</organism>
<protein>
    <submittedName>
        <fullName evidence="1">Uncharacterized protein</fullName>
    </submittedName>
</protein>
<dbReference type="EMBL" id="JARJLG010000150">
    <property type="protein sequence ID" value="KAJ7736206.1"/>
    <property type="molecule type" value="Genomic_DNA"/>
</dbReference>